<protein>
    <submittedName>
        <fullName evidence="4">Exonuclease domain-containing protein</fullName>
    </submittedName>
</protein>
<dbReference type="GO" id="GO:0006259">
    <property type="term" value="P:DNA metabolic process"/>
    <property type="evidence" value="ECO:0007669"/>
    <property type="project" value="UniProtKB-ARBA"/>
</dbReference>
<dbReference type="Gene3D" id="3.30.420.10">
    <property type="entry name" value="Ribonuclease H-like superfamily/Ribonuclease H"/>
    <property type="match status" value="1"/>
</dbReference>
<dbReference type="SUPFAM" id="SSF53098">
    <property type="entry name" value="Ribonuclease H-like"/>
    <property type="match status" value="1"/>
</dbReference>
<dbReference type="InterPro" id="IPR036397">
    <property type="entry name" value="RNaseH_sf"/>
</dbReference>
<dbReference type="Proteomes" id="UP001253193">
    <property type="component" value="Unassembled WGS sequence"/>
</dbReference>
<evidence type="ECO:0000256" key="1">
    <source>
        <dbReference type="ARBA" id="ARBA00022722"/>
    </source>
</evidence>
<evidence type="ECO:0000313" key="5">
    <source>
        <dbReference type="Proteomes" id="UP001253193"/>
    </source>
</evidence>
<dbReference type="Pfam" id="PF00929">
    <property type="entry name" value="RNase_T"/>
    <property type="match status" value="1"/>
</dbReference>
<reference evidence="4" key="1">
    <citation type="submission" date="2023-06" db="EMBL/GenBank/DDBJ databases">
        <title>Genomic Diversity of Vibrio spp. and Metagenomic Analysis of Pathogens in Florida Gulf Coastal Waters Following Hurricane Ian.</title>
        <authorList>
            <person name="Brumfield K.D."/>
        </authorList>
    </citation>
    <scope>NUCLEOTIDE SEQUENCE</scope>
    <source>
        <strain evidence="4">WBS2B-138</strain>
    </source>
</reference>
<keyword evidence="2 4" id="KW-0378">Hydrolase</keyword>
<dbReference type="EMBL" id="JAUHGG010000003">
    <property type="protein sequence ID" value="MDS1821260.1"/>
    <property type="molecule type" value="Genomic_DNA"/>
</dbReference>
<accession>A0AAW8Q0R5</accession>
<sequence>MTKKNEKVHFSPNEICIIDVEATGLSPDSHPIEIAFLSLTDEEDSFLINPESVNYWTHWDGNAQDVHGISREECVENGISVYEAAQRLNNQLRGCLLISDAAGFDGWWIDVLFEAADLEQEFNVIDLADFVFGTGQDPAKMNEFFKFKEENTIPHRALADCKIIKDSAIKAGIFKEKYE</sequence>
<evidence type="ECO:0000259" key="3">
    <source>
        <dbReference type="SMART" id="SM00479"/>
    </source>
</evidence>
<organism evidence="4 5">
    <name type="scientific">Vibrio parahaemolyticus</name>
    <dbReference type="NCBI Taxonomy" id="670"/>
    <lineage>
        <taxon>Bacteria</taxon>
        <taxon>Pseudomonadati</taxon>
        <taxon>Pseudomonadota</taxon>
        <taxon>Gammaproteobacteria</taxon>
        <taxon>Vibrionales</taxon>
        <taxon>Vibrionaceae</taxon>
        <taxon>Vibrio</taxon>
    </lineage>
</organism>
<proteinExistence type="predicted"/>
<evidence type="ECO:0000313" key="4">
    <source>
        <dbReference type="EMBL" id="MDS1821260.1"/>
    </source>
</evidence>
<comment type="caution">
    <text evidence="4">The sequence shown here is derived from an EMBL/GenBank/DDBJ whole genome shotgun (WGS) entry which is preliminary data.</text>
</comment>
<feature type="domain" description="Exonuclease" evidence="3">
    <location>
        <begin position="14"/>
        <end position="177"/>
    </location>
</feature>
<evidence type="ECO:0000256" key="2">
    <source>
        <dbReference type="ARBA" id="ARBA00022839"/>
    </source>
</evidence>
<keyword evidence="1" id="KW-0540">Nuclease</keyword>
<dbReference type="InterPro" id="IPR013520">
    <property type="entry name" value="Ribonucl_H"/>
</dbReference>
<name>A0AAW8Q0R5_VIBPH</name>
<keyword evidence="2 4" id="KW-0269">Exonuclease</keyword>
<dbReference type="GO" id="GO:0004527">
    <property type="term" value="F:exonuclease activity"/>
    <property type="evidence" value="ECO:0007669"/>
    <property type="project" value="UniProtKB-KW"/>
</dbReference>
<dbReference type="InterPro" id="IPR012337">
    <property type="entry name" value="RNaseH-like_sf"/>
</dbReference>
<gene>
    <name evidence="4" type="ORF">QX249_11350</name>
</gene>
<dbReference type="RefSeq" id="WP_311020133.1">
    <property type="nucleotide sequence ID" value="NZ_JAUHGG010000003.1"/>
</dbReference>
<dbReference type="GO" id="GO:0003676">
    <property type="term" value="F:nucleic acid binding"/>
    <property type="evidence" value="ECO:0007669"/>
    <property type="project" value="InterPro"/>
</dbReference>
<dbReference type="AlphaFoldDB" id="A0AAW8Q0R5"/>
<dbReference type="SMART" id="SM00479">
    <property type="entry name" value="EXOIII"/>
    <property type="match status" value="1"/>
</dbReference>